<dbReference type="AlphaFoldDB" id="A0AAW0ALZ1"/>
<keyword evidence="2" id="KW-1185">Reference proteome</keyword>
<gene>
    <name evidence="1" type="ORF">R3P38DRAFT_2788143</name>
</gene>
<organism evidence="1 2">
    <name type="scientific">Favolaschia claudopus</name>
    <dbReference type="NCBI Taxonomy" id="2862362"/>
    <lineage>
        <taxon>Eukaryota</taxon>
        <taxon>Fungi</taxon>
        <taxon>Dikarya</taxon>
        <taxon>Basidiomycota</taxon>
        <taxon>Agaricomycotina</taxon>
        <taxon>Agaricomycetes</taxon>
        <taxon>Agaricomycetidae</taxon>
        <taxon>Agaricales</taxon>
        <taxon>Marasmiineae</taxon>
        <taxon>Mycenaceae</taxon>
        <taxon>Favolaschia</taxon>
    </lineage>
</organism>
<dbReference type="EMBL" id="JAWWNJ010000058">
    <property type="protein sequence ID" value="KAK7013882.1"/>
    <property type="molecule type" value="Genomic_DNA"/>
</dbReference>
<proteinExistence type="predicted"/>
<evidence type="ECO:0000313" key="1">
    <source>
        <dbReference type="EMBL" id="KAK7013882.1"/>
    </source>
</evidence>
<protein>
    <submittedName>
        <fullName evidence="1">Uncharacterized protein</fullName>
    </submittedName>
</protein>
<sequence>MAFLMKGEATEVMGFIRRSAVKSQVPRFPGWTFDMRLLLTVCDMGYLDIAGQIVRVSVKRRDPQRKGAEALRIAHDIEDAENSKWPTLTERCLHPSRLLVRCIYEHAMPVLWRGRDDGHDARGRLQLPPIGIRHAKAKYRAAIAGGKPEVVPRRSLKPGRKGPSTLFSPALCIPTALATRIFTPVWVQGADSAVSTLSSTNINSQFKPH</sequence>
<comment type="caution">
    <text evidence="1">The sequence shown here is derived from an EMBL/GenBank/DDBJ whole genome shotgun (WGS) entry which is preliminary data.</text>
</comment>
<evidence type="ECO:0000313" key="2">
    <source>
        <dbReference type="Proteomes" id="UP001362999"/>
    </source>
</evidence>
<reference evidence="1 2" key="1">
    <citation type="journal article" date="2024" name="J Genomics">
        <title>Draft genome sequencing and assembly of Favolaschia claudopus CIRM-BRFM 2984 isolated from oak limbs.</title>
        <authorList>
            <person name="Navarro D."/>
            <person name="Drula E."/>
            <person name="Chaduli D."/>
            <person name="Cazenave R."/>
            <person name="Ahrendt S."/>
            <person name="Wang J."/>
            <person name="Lipzen A."/>
            <person name="Daum C."/>
            <person name="Barry K."/>
            <person name="Grigoriev I.V."/>
            <person name="Favel A."/>
            <person name="Rosso M.N."/>
            <person name="Martin F."/>
        </authorList>
    </citation>
    <scope>NUCLEOTIDE SEQUENCE [LARGE SCALE GENOMIC DNA]</scope>
    <source>
        <strain evidence="1 2">CIRM-BRFM 2984</strain>
    </source>
</reference>
<accession>A0AAW0ALZ1</accession>
<name>A0AAW0ALZ1_9AGAR</name>
<dbReference type="Proteomes" id="UP001362999">
    <property type="component" value="Unassembled WGS sequence"/>
</dbReference>